<comment type="caution">
    <text evidence="1">The sequence shown here is derived from an EMBL/GenBank/DDBJ whole genome shotgun (WGS) entry which is preliminary data.</text>
</comment>
<accession>A0A1Q9CQ02</accession>
<dbReference type="AlphaFoldDB" id="A0A1Q9CQ02"/>
<sequence>MDVGLGIGRNVAELTPATHTGAGDHSAHVLAEAYREGLSGNRDPEDLGAEFLQESMDTTLDCTTPDLRDEEVQIQVLGAMGGAPVFVTASGKKHREEQNEKLVRRGVH</sequence>
<dbReference type="EMBL" id="LSRX01001001">
    <property type="protein sequence ID" value="OLP84996.1"/>
    <property type="molecule type" value="Genomic_DNA"/>
</dbReference>
<dbReference type="OrthoDB" id="10284212at2759"/>
<protein>
    <submittedName>
        <fullName evidence="1">Uncharacterized protein</fullName>
    </submittedName>
</protein>
<gene>
    <name evidence="1" type="ORF">AK812_SmicGene34067</name>
</gene>
<evidence type="ECO:0000313" key="2">
    <source>
        <dbReference type="Proteomes" id="UP000186817"/>
    </source>
</evidence>
<reference evidence="1 2" key="1">
    <citation type="submission" date="2016-02" db="EMBL/GenBank/DDBJ databases">
        <title>Genome analysis of coral dinoflagellate symbionts highlights evolutionary adaptations to a symbiotic lifestyle.</title>
        <authorList>
            <person name="Aranda M."/>
            <person name="Li Y."/>
            <person name="Liew Y.J."/>
            <person name="Baumgarten S."/>
            <person name="Simakov O."/>
            <person name="Wilson M."/>
            <person name="Piel J."/>
            <person name="Ashoor H."/>
            <person name="Bougouffa S."/>
            <person name="Bajic V.B."/>
            <person name="Ryu T."/>
            <person name="Ravasi T."/>
            <person name="Bayer T."/>
            <person name="Micklem G."/>
            <person name="Kim H."/>
            <person name="Bhak J."/>
            <person name="Lajeunesse T.C."/>
            <person name="Voolstra C.R."/>
        </authorList>
    </citation>
    <scope>NUCLEOTIDE SEQUENCE [LARGE SCALE GENOMIC DNA]</scope>
    <source>
        <strain evidence="1 2">CCMP2467</strain>
    </source>
</reference>
<evidence type="ECO:0000313" key="1">
    <source>
        <dbReference type="EMBL" id="OLP84996.1"/>
    </source>
</evidence>
<proteinExistence type="predicted"/>
<name>A0A1Q9CQ02_SYMMI</name>
<organism evidence="1 2">
    <name type="scientific">Symbiodinium microadriaticum</name>
    <name type="common">Dinoflagellate</name>
    <name type="synonym">Zooxanthella microadriatica</name>
    <dbReference type="NCBI Taxonomy" id="2951"/>
    <lineage>
        <taxon>Eukaryota</taxon>
        <taxon>Sar</taxon>
        <taxon>Alveolata</taxon>
        <taxon>Dinophyceae</taxon>
        <taxon>Suessiales</taxon>
        <taxon>Symbiodiniaceae</taxon>
        <taxon>Symbiodinium</taxon>
    </lineage>
</organism>
<keyword evidence="2" id="KW-1185">Reference proteome</keyword>
<dbReference type="Proteomes" id="UP000186817">
    <property type="component" value="Unassembled WGS sequence"/>
</dbReference>